<gene>
    <name evidence="6" type="ORF">KFE25_013735</name>
</gene>
<dbReference type="GO" id="GO:0016020">
    <property type="term" value="C:membrane"/>
    <property type="evidence" value="ECO:0007669"/>
    <property type="project" value="UniProtKB-SubCell"/>
</dbReference>
<feature type="repeat" description="Solcar" evidence="4">
    <location>
        <begin position="123"/>
        <end position="207"/>
    </location>
</feature>
<feature type="repeat" description="Solcar" evidence="4">
    <location>
        <begin position="216"/>
        <end position="305"/>
    </location>
</feature>
<keyword evidence="7" id="KW-1185">Reference proteome</keyword>
<keyword evidence="5" id="KW-0813">Transport</keyword>
<dbReference type="PROSITE" id="PS50920">
    <property type="entry name" value="SOLCAR"/>
    <property type="match status" value="2"/>
</dbReference>
<dbReference type="SUPFAM" id="SSF103506">
    <property type="entry name" value="Mitochondrial carrier"/>
    <property type="match status" value="1"/>
</dbReference>
<evidence type="ECO:0000256" key="4">
    <source>
        <dbReference type="PROSITE-ProRule" id="PRU00282"/>
    </source>
</evidence>
<organism evidence="6 7">
    <name type="scientific">Diacronema lutheri</name>
    <name type="common">Unicellular marine alga</name>
    <name type="synonym">Monochrysis lutheri</name>
    <dbReference type="NCBI Taxonomy" id="2081491"/>
    <lineage>
        <taxon>Eukaryota</taxon>
        <taxon>Haptista</taxon>
        <taxon>Haptophyta</taxon>
        <taxon>Pavlovophyceae</taxon>
        <taxon>Pavlovales</taxon>
        <taxon>Pavlovaceae</taxon>
        <taxon>Diacronema</taxon>
    </lineage>
</organism>
<dbReference type="OMA" id="GPTIMQT"/>
<dbReference type="Proteomes" id="UP000751190">
    <property type="component" value="Unassembled WGS sequence"/>
</dbReference>
<comment type="caution">
    <text evidence="6">The sequence shown here is derived from an EMBL/GenBank/DDBJ whole genome shotgun (WGS) entry which is preliminary data.</text>
</comment>
<keyword evidence="2 4" id="KW-0812">Transmembrane</keyword>
<evidence type="ECO:0000256" key="5">
    <source>
        <dbReference type="RuleBase" id="RU000488"/>
    </source>
</evidence>
<dbReference type="PANTHER" id="PTHR46080">
    <property type="entry name" value="MITOCHONDRIAL SUBSTRATE CARRIER FAMILY PROTEIN J"/>
    <property type="match status" value="1"/>
</dbReference>
<evidence type="ECO:0000313" key="7">
    <source>
        <dbReference type="Proteomes" id="UP000751190"/>
    </source>
</evidence>
<dbReference type="OrthoDB" id="250329at2759"/>
<dbReference type="InterPro" id="IPR018108">
    <property type="entry name" value="MCP_transmembrane"/>
</dbReference>
<dbReference type="AlphaFoldDB" id="A0A8J6CBF1"/>
<proteinExistence type="inferred from homology"/>
<evidence type="ECO:0000313" key="6">
    <source>
        <dbReference type="EMBL" id="KAG8468652.1"/>
    </source>
</evidence>
<accession>A0A8J6CBF1</accession>
<keyword evidence="3 4" id="KW-0472">Membrane</keyword>
<dbReference type="Gene3D" id="1.50.40.10">
    <property type="entry name" value="Mitochondrial carrier domain"/>
    <property type="match status" value="1"/>
</dbReference>
<dbReference type="InterPro" id="IPR023395">
    <property type="entry name" value="MCP_dom_sf"/>
</dbReference>
<protein>
    <recommendedName>
        <fullName evidence="8">Mitochondrial carrier protein</fullName>
    </recommendedName>
</protein>
<evidence type="ECO:0000256" key="3">
    <source>
        <dbReference type="ARBA" id="ARBA00023136"/>
    </source>
</evidence>
<dbReference type="Pfam" id="PF00153">
    <property type="entry name" value="Mito_carr"/>
    <property type="match status" value="2"/>
</dbReference>
<evidence type="ECO:0000256" key="1">
    <source>
        <dbReference type="ARBA" id="ARBA00004141"/>
    </source>
</evidence>
<evidence type="ECO:0000256" key="2">
    <source>
        <dbReference type="ARBA" id="ARBA00022692"/>
    </source>
</evidence>
<dbReference type="PANTHER" id="PTHR46080:SF3">
    <property type="entry name" value="MITOCHONDRIAL SUBSTRATE CARRIER FAMILY PROTEIN"/>
    <property type="match status" value="1"/>
</dbReference>
<evidence type="ECO:0008006" key="8">
    <source>
        <dbReference type="Google" id="ProtNLM"/>
    </source>
</evidence>
<comment type="subcellular location">
    <subcellularLocation>
        <location evidence="1">Membrane</location>
        <topology evidence="1">Multi-pass membrane protein</topology>
    </subcellularLocation>
</comment>
<comment type="similarity">
    <text evidence="5">Belongs to the mitochondrial carrier (TC 2.A.29) family.</text>
</comment>
<reference evidence="6" key="1">
    <citation type="submission" date="2021-05" db="EMBL/GenBank/DDBJ databases">
        <title>The genome of the haptophyte Pavlova lutheri (Diacronema luteri, Pavlovales) - a model for lipid biosynthesis in eukaryotic algae.</title>
        <authorList>
            <person name="Hulatt C.J."/>
            <person name="Posewitz M.C."/>
        </authorList>
    </citation>
    <scope>NUCLEOTIDE SEQUENCE</scope>
    <source>
        <strain evidence="6">NIVA-4/92</strain>
    </source>
</reference>
<sequence>MEVGEEADYALSRTPPGRTVRFDDLDKTRFFGAGAGLYTALTVGLYPLHSQKTRAQALSEHAPATRKPPSMFGQVLAPGAFRGVGVAVTGALPARIGYIYALEAGGHAATAWLAARGVRPETAASFGGACGGAAAAATSMAVYIPFDIVSQRQIVSSAAPESAATIARHIVRTEGVRGLYRGFAITVLTYLPSSALWWGTYKAVREAIEGSAPHTPMLAADIASGAVAGALTSTVTMPLDTVKTRVQTQAHSADGQGALGLVRVTRELLVAGGASALWRGVFWRATHTVVWGCTMIVCYEQLKRWAVKPRARLRSHSRH</sequence>
<name>A0A8J6CBF1_DIALT</name>
<dbReference type="EMBL" id="JAGTXO010000004">
    <property type="protein sequence ID" value="KAG8468652.1"/>
    <property type="molecule type" value="Genomic_DNA"/>
</dbReference>